<feature type="transmembrane region" description="Helical" evidence="7">
    <location>
        <begin position="131"/>
        <end position="149"/>
    </location>
</feature>
<evidence type="ECO:0000256" key="1">
    <source>
        <dbReference type="ARBA" id="ARBA00004141"/>
    </source>
</evidence>
<dbReference type="InterPro" id="IPR037294">
    <property type="entry name" value="ABC_BtuC-like"/>
</dbReference>
<keyword evidence="6" id="KW-0813">Transport</keyword>
<evidence type="ECO:0000256" key="4">
    <source>
        <dbReference type="ARBA" id="ARBA00022989"/>
    </source>
</evidence>
<proteinExistence type="inferred from homology"/>
<evidence type="ECO:0000313" key="8">
    <source>
        <dbReference type="EMBL" id="HAV92472.1"/>
    </source>
</evidence>
<keyword evidence="4 7" id="KW-1133">Transmembrane helix</keyword>
<dbReference type="InterPro" id="IPR001626">
    <property type="entry name" value="ABC_TroCD"/>
</dbReference>
<name>A0A350HAA6_UNCW3</name>
<evidence type="ECO:0000256" key="5">
    <source>
        <dbReference type="ARBA" id="ARBA00023136"/>
    </source>
</evidence>
<feature type="transmembrane region" description="Helical" evidence="7">
    <location>
        <begin position="61"/>
        <end position="78"/>
    </location>
</feature>
<dbReference type="SUPFAM" id="SSF81345">
    <property type="entry name" value="ABC transporter involved in vitamin B12 uptake, BtuC"/>
    <property type="match status" value="1"/>
</dbReference>
<dbReference type="AlphaFoldDB" id="A0A350HAA6"/>
<comment type="similarity">
    <text evidence="2 6">Belongs to the ABC-3 integral membrane protein family.</text>
</comment>
<evidence type="ECO:0000256" key="7">
    <source>
        <dbReference type="SAM" id="Phobius"/>
    </source>
</evidence>
<dbReference type="GO" id="GO:0010043">
    <property type="term" value="P:response to zinc ion"/>
    <property type="evidence" value="ECO:0007669"/>
    <property type="project" value="TreeGrafter"/>
</dbReference>
<dbReference type="PANTHER" id="PTHR30477:SF0">
    <property type="entry name" value="METAL TRANSPORT SYSTEM MEMBRANE PROTEIN TM_0125-RELATED"/>
    <property type="match status" value="1"/>
</dbReference>
<comment type="caution">
    <text evidence="8">The sequence shown here is derived from an EMBL/GenBank/DDBJ whole genome shotgun (WGS) entry which is preliminary data.</text>
</comment>
<sequence>MKVFEYRFIQIAFIASLLISILSAVIGTFVVMRKMTSIAGSIAHSAFGGLGLGLLLNLNPVYIAIPFTMAVAGFFSLFKKAMRISEESALTIIWSFGMSLGILLMNFKAGFSGEVLGYLFGSILAVSMSDIGLMLASILLTLLAFGIFSREIVLSSFDEEFAILCGINTKLFDLIFYMLTALTVVILIKVAGVLVIIAFLTIPPIIARRFVKSILKMIFLSFALNLVFSFSGMILSFYFDLPTGPSIVMISILTLFLVSVFKRK</sequence>
<gene>
    <name evidence="8" type="ORF">DCW38_04750</name>
</gene>
<feature type="transmembrane region" description="Helical" evidence="7">
    <location>
        <begin position="90"/>
        <end position="111"/>
    </location>
</feature>
<keyword evidence="3 6" id="KW-0812">Transmembrane</keyword>
<evidence type="ECO:0000313" key="9">
    <source>
        <dbReference type="Proteomes" id="UP000264062"/>
    </source>
</evidence>
<dbReference type="Pfam" id="PF00950">
    <property type="entry name" value="ABC-3"/>
    <property type="match status" value="1"/>
</dbReference>
<reference evidence="8 9" key="1">
    <citation type="journal article" date="2018" name="Nat. Biotechnol.">
        <title>A standardized bacterial taxonomy based on genome phylogeny substantially revises the tree of life.</title>
        <authorList>
            <person name="Parks D.H."/>
            <person name="Chuvochina M."/>
            <person name="Waite D.W."/>
            <person name="Rinke C."/>
            <person name="Skarshewski A."/>
            <person name="Chaumeil P.A."/>
            <person name="Hugenholtz P."/>
        </authorList>
    </citation>
    <scope>NUCLEOTIDE SEQUENCE [LARGE SCALE GENOMIC DNA]</scope>
    <source>
        <strain evidence="8">UBA9956</strain>
    </source>
</reference>
<dbReference type="Proteomes" id="UP000264062">
    <property type="component" value="Unassembled WGS sequence"/>
</dbReference>
<feature type="transmembrane region" description="Helical" evidence="7">
    <location>
        <begin position="245"/>
        <end position="261"/>
    </location>
</feature>
<dbReference type="Gene3D" id="1.10.3470.10">
    <property type="entry name" value="ABC transporter involved in vitamin B12 uptake, BtuC"/>
    <property type="match status" value="1"/>
</dbReference>
<evidence type="ECO:0000256" key="2">
    <source>
        <dbReference type="ARBA" id="ARBA00008034"/>
    </source>
</evidence>
<organism evidence="8 9">
    <name type="scientific">candidate division WOR-3 bacterium</name>
    <dbReference type="NCBI Taxonomy" id="2052148"/>
    <lineage>
        <taxon>Bacteria</taxon>
        <taxon>Bacteria division WOR-3</taxon>
    </lineage>
</organism>
<dbReference type="GO" id="GO:0055085">
    <property type="term" value="P:transmembrane transport"/>
    <property type="evidence" value="ECO:0007669"/>
    <property type="project" value="InterPro"/>
</dbReference>
<dbReference type="EMBL" id="DMZY01000140">
    <property type="protein sequence ID" value="HAV92472.1"/>
    <property type="molecule type" value="Genomic_DNA"/>
</dbReference>
<evidence type="ECO:0000256" key="6">
    <source>
        <dbReference type="RuleBase" id="RU003943"/>
    </source>
</evidence>
<dbReference type="PANTHER" id="PTHR30477">
    <property type="entry name" value="ABC-TRANSPORTER METAL-BINDING PROTEIN"/>
    <property type="match status" value="1"/>
</dbReference>
<accession>A0A350HAA6</accession>
<dbReference type="GO" id="GO:0043190">
    <property type="term" value="C:ATP-binding cassette (ABC) transporter complex"/>
    <property type="evidence" value="ECO:0007669"/>
    <property type="project" value="InterPro"/>
</dbReference>
<evidence type="ECO:0000256" key="3">
    <source>
        <dbReference type="ARBA" id="ARBA00022692"/>
    </source>
</evidence>
<protein>
    <recommendedName>
        <fullName evidence="10">Metal ABC transporter permease</fullName>
    </recommendedName>
</protein>
<evidence type="ECO:0008006" key="10">
    <source>
        <dbReference type="Google" id="ProtNLM"/>
    </source>
</evidence>
<keyword evidence="5 7" id="KW-0472">Membrane</keyword>
<comment type="subcellular location">
    <subcellularLocation>
        <location evidence="6">Cell membrane</location>
        <topology evidence="6">Multi-pass membrane protein</topology>
    </subcellularLocation>
    <subcellularLocation>
        <location evidence="1">Membrane</location>
        <topology evidence="1">Multi-pass membrane protein</topology>
    </subcellularLocation>
</comment>
<feature type="transmembrane region" description="Helical" evidence="7">
    <location>
        <begin position="218"/>
        <end position="239"/>
    </location>
</feature>
<feature type="transmembrane region" description="Helical" evidence="7">
    <location>
        <begin position="6"/>
        <end position="31"/>
    </location>
</feature>